<dbReference type="Pfam" id="PF00781">
    <property type="entry name" value="DAGK_cat"/>
    <property type="match status" value="1"/>
</dbReference>
<evidence type="ECO:0000313" key="3">
    <source>
        <dbReference type="Proteomes" id="UP001184150"/>
    </source>
</evidence>
<organism evidence="2 3">
    <name type="scientific">Novosphingobium capsulatum</name>
    <dbReference type="NCBI Taxonomy" id="13688"/>
    <lineage>
        <taxon>Bacteria</taxon>
        <taxon>Pseudomonadati</taxon>
        <taxon>Pseudomonadota</taxon>
        <taxon>Alphaproteobacteria</taxon>
        <taxon>Sphingomonadales</taxon>
        <taxon>Sphingomonadaceae</taxon>
        <taxon>Novosphingobium</taxon>
    </lineage>
</organism>
<dbReference type="EMBL" id="JAVDRD010000013">
    <property type="protein sequence ID" value="MDR6512929.1"/>
    <property type="molecule type" value="Genomic_DNA"/>
</dbReference>
<keyword evidence="3" id="KW-1185">Reference proteome</keyword>
<feature type="domain" description="DAGKc" evidence="1">
    <location>
        <begin position="1"/>
        <end position="130"/>
    </location>
</feature>
<dbReference type="InterPro" id="IPR016064">
    <property type="entry name" value="NAD/diacylglycerol_kinase_sf"/>
</dbReference>
<evidence type="ECO:0000313" key="2">
    <source>
        <dbReference type="EMBL" id="MDR6512929.1"/>
    </source>
</evidence>
<sequence>MTTIPLWLIVNPASGSNSEAAVAALTAALAEGGHAPSRVLRIPADDLPTRATLEAANVATLAIFTGDGTVNAQVARLHGWSGQVLILPGGTQNLLAKSLHGDVDAPTIAARLGRGELHAMRRHAVETSAGHALVEVLAGPGATWADVREGVRDMDLSSIASALGEAVRSTAGGAAVRVEEPTLGKPEGYRAVRIDADDGTLTLDGYDAQDWADLAAHGVSMLVKRDFRQGPHEELGQAEAVTCASDEPIALMIDGERRDGAQRETFRCVTLPVEFLASAAATS</sequence>
<proteinExistence type="predicted"/>
<dbReference type="RefSeq" id="WP_309806320.1">
    <property type="nucleotide sequence ID" value="NZ_JAVDRD010000013.1"/>
</dbReference>
<dbReference type="Gene3D" id="3.40.50.10330">
    <property type="entry name" value="Probable inorganic polyphosphate/atp-NAD kinase, domain 1"/>
    <property type="match status" value="1"/>
</dbReference>
<protein>
    <submittedName>
        <fullName evidence="2">Diacylglycerol kinase family enzyme</fullName>
    </submittedName>
</protein>
<dbReference type="PROSITE" id="PS50146">
    <property type="entry name" value="DAGK"/>
    <property type="match status" value="1"/>
</dbReference>
<dbReference type="Proteomes" id="UP001184150">
    <property type="component" value="Unassembled WGS sequence"/>
</dbReference>
<evidence type="ECO:0000259" key="1">
    <source>
        <dbReference type="PROSITE" id="PS50146"/>
    </source>
</evidence>
<name>A0ABU1MRT3_9SPHN</name>
<accession>A0ABU1MRT3</accession>
<keyword evidence="2" id="KW-0418">Kinase</keyword>
<dbReference type="InterPro" id="IPR017438">
    <property type="entry name" value="ATP-NAD_kinase_N"/>
</dbReference>
<gene>
    <name evidence="2" type="ORF">J2792_003817</name>
</gene>
<comment type="caution">
    <text evidence="2">The sequence shown here is derived from an EMBL/GenBank/DDBJ whole genome shotgun (WGS) entry which is preliminary data.</text>
</comment>
<dbReference type="SUPFAM" id="SSF111331">
    <property type="entry name" value="NAD kinase/diacylglycerol kinase-like"/>
    <property type="match status" value="1"/>
</dbReference>
<keyword evidence="2" id="KW-0808">Transferase</keyword>
<dbReference type="GO" id="GO:0016301">
    <property type="term" value="F:kinase activity"/>
    <property type="evidence" value="ECO:0007669"/>
    <property type="project" value="UniProtKB-KW"/>
</dbReference>
<dbReference type="InterPro" id="IPR001206">
    <property type="entry name" value="Diacylglycerol_kinase_cat_dom"/>
</dbReference>
<reference evidence="2 3" key="1">
    <citation type="submission" date="2023-07" db="EMBL/GenBank/DDBJ databases">
        <title>Sorghum-associated microbial communities from plants grown in Nebraska, USA.</title>
        <authorList>
            <person name="Schachtman D."/>
        </authorList>
    </citation>
    <scope>NUCLEOTIDE SEQUENCE [LARGE SCALE GENOMIC DNA]</scope>
    <source>
        <strain evidence="2 3">DS1027</strain>
    </source>
</reference>